<evidence type="ECO:0000313" key="2">
    <source>
        <dbReference type="EMBL" id="EDY21150.1"/>
    </source>
</evidence>
<evidence type="ECO:0000313" key="3">
    <source>
        <dbReference type="Proteomes" id="UP000005824"/>
    </source>
</evidence>
<comment type="caution">
    <text evidence="2">The sequence shown here is derived from an EMBL/GenBank/DDBJ whole genome shotgun (WGS) entry which is preliminary data.</text>
</comment>
<dbReference type="EMBL" id="ABVL01000003">
    <property type="protein sequence ID" value="EDY21150.1"/>
    <property type="molecule type" value="Genomic_DNA"/>
</dbReference>
<reference evidence="2 3" key="1">
    <citation type="journal article" date="2011" name="J. Bacteriol.">
        <title>Genome sequence of Chthoniobacter flavus Ellin428, an aerobic heterotrophic soil bacterium.</title>
        <authorList>
            <person name="Kant R."/>
            <person name="van Passel M.W."/>
            <person name="Palva A."/>
            <person name="Lucas S."/>
            <person name="Lapidus A."/>
            <person name="Glavina Del Rio T."/>
            <person name="Dalin E."/>
            <person name="Tice H."/>
            <person name="Bruce D."/>
            <person name="Goodwin L."/>
            <person name="Pitluck S."/>
            <person name="Larimer F.W."/>
            <person name="Land M.L."/>
            <person name="Hauser L."/>
            <person name="Sangwan P."/>
            <person name="de Vos W.M."/>
            <person name="Janssen P.H."/>
            <person name="Smidt H."/>
        </authorList>
    </citation>
    <scope>NUCLEOTIDE SEQUENCE [LARGE SCALE GENOMIC DNA]</scope>
    <source>
        <strain evidence="2 3">Ellin428</strain>
    </source>
</reference>
<dbReference type="RefSeq" id="WP_006978769.1">
    <property type="nucleotide sequence ID" value="NZ_ABVL01000003.1"/>
</dbReference>
<protein>
    <submittedName>
        <fullName evidence="2">Uncharacterized protein</fullName>
    </submittedName>
</protein>
<sequence length="244" mass="25910" precursor="true">MRGLVLGCLLFLCALLARAEDGPGTLRLLDGGFAPSGANFEVAFEFSDLKPTPPTVKPPAALAAPAVATPAMEWSGPKGVAARLEICCVGWPIGLGEGTLAGAHLRLTNSTDRVVHTTLSVRIVPREEIHALAFERHAFLIAGRPVLISDTPSRGAILADSPFAPRPLTPEDRAHVESAKGECRGEMLFDLTLPPGQSQTLGFISPVQLPQGSEPDLDFYRELSVGKLFAEAEKQRGSGDGKKR</sequence>
<name>B4CY02_9BACT</name>
<dbReference type="InParanoid" id="B4CY02"/>
<dbReference type="STRING" id="497964.CfE428DRAFT_1443"/>
<feature type="signal peptide" evidence="1">
    <location>
        <begin position="1"/>
        <end position="19"/>
    </location>
</feature>
<evidence type="ECO:0000256" key="1">
    <source>
        <dbReference type="SAM" id="SignalP"/>
    </source>
</evidence>
<dbReference type="AlphaFoldDB" id="B4CY02"/>
<dbReference type="Proteomes" id="UP000005824">
    <property type="component" value="Unassembled WGS sequence"/>
</dbReference>
<keyword evidence="1" id="KW-0732">Signal</keyword>
<accession>B4CY02</accession>
<keyword evidence="3" id="KW-1185">Reference proteome</keyword>
<gene>
    <name evidence="2" type="ORF">CfE428DRAFT_1443</name>
</gene>
<organism evidence="2 3">
    <name type="scientific">Chthoniobacter flavus Ellin428</name>
    <dbReference type="NCBI Taxonomy" id="497964"/>
    <lineage>
        <taxon>Bacteria</taxon>
        <taxon>Pseudomonadati</taxon>
        <taxon>Verrucomicrobiota</taxon>
        <taxon>Spartobacteria</taxon>
        <taxon>Chthoniobacterales</taxon>
        <taxon>Chthoniobacteraceae</taxon>
        <taxon>Chthoniobacter</taxon>
    </lineage>
</organism>
<proteinExistence type="predicted"/>
<feature type="chain" id="PRO_5002800214" evidence="1">
    <location>
        <begin position="20"/>
        <end position="244"/>
    </location>
</feature>